<proteinExistence type="predicted"/>
<evidence type="ECO:0000256" key="2">
    <source>
        <dbReference type="ARBA" id="ARBA00011915"/>
    </source>
</evidence>
<dbReference type="PANTHER" id="PTHR43176">
    <property type="entry name" value="3-HYDROXYISOBUTYRYL-COA HYDROLASE-RELATED"/>
    <property type="match status" value="1"/>
</dbReference>
<dbReference type="AlphaFoldDB" id="A0A2V3U7S6"/>
<organism evidence="5 6">
    <name type="scientific">Chelatococcus asaccharovorans</name>
    <dbReference type="NCBI Taxonomy" id="28210"/>
    <lineage>
        <taxon>Bacteria</taxon>
        <taxon>Pseudomonadati</taxon>
        <taxon>Pseudomonadota</taxon>
        <taxon>Alphaproteobacteria</taxon>
        <taxon>Hyphomicrobiales</taxon>
        <taxon>Chelatococcaceae</taxon>
        <taxon>Chelatococcus</taxon>
    </lineage>
</organism>
<gene>
    <name evidence="5" type="ORF">C7450_105194</name>
</gene>
<dbReference type="InterPro" id="IPR045004">
    <property type="entry name" value="ECH_dom"/>
</dbReference>
<dbReference type="EC" id="3.1.2.4" evidence="2"/>
<sequence length="355" mass="36905">MRAPDSEAELTWDGTDAPVLVARRGAVLHIRLNRPKALNSLTLEMIRIIAAALDVAEKDTAVGLVVIDGAGERGFCAGGDIRSVSESGRAGDGIAQAFWRAEYAVNARIAAFPKPYVAFMDGITMGGGVGLSAHGSHRIVTERTRLAMPETGIGFIPDVGGTWLLARAPGETGTYMGLTGNSVGAADAIFAGFADSVVPSAHWPALLAALLALPSSAAAGDVDAVIAAFSEPAGQSLLSEQQSLIDRAMRADDPSGIVDSLKADGSAFALETADTILSRSPTSVTVTLALLRLARQSPSLEACLAREYAAACQTLRGHDFYEGVRAAVIDKDRHPNWSPATLSEVNAAVVAAHLH</sequence>
<dbReference type="SUPFAM" id="SSF52096">
    <property type="entry name" value="ClpP/crotonase"/>
    <property type="match status" value="1"/>
</dbReference>
<comment type="catalytic activity">
    <reaction evidence="1">
        <text>3-hydroxy-2-methylpropanoyl-CoA + H2O = 3-hydroxy-2-methylpropanoate + CoA + H(+)</text>
        <dbReference type="Rhea" id="RHEA:20888"/>
        <dbReference type="ChEBI" id="CHEBI:11805"/>
        <dbReference type="ChEBI" id="CHEBI:15377"/>
        <dbReference type="ChEBI" id="CHEBI:15378"/>
        <dbReference type="ChEBI" id="CHEBI:57287"/>
        <dbReference type="ChEBI" id="CHEBI:57340"/>
        <dbReference type="EC" id="3.1.2.4"/>
    </reaction>
</comment>
<reference evidence="5 6" key="1">
    <citation type="submission" date="2018-05" db="EMBL/GenBank/DDBJ databases">
        <title>Genomic Encyclopedia of Type Strains, Phase IV (KMG-IV): sequencing the most valuable type-strain genomes for metagenomic binning, comparative biology and taxonomic classification.</title>
        <authorList>
            <person name="Goeker M."/>
        </authorList>
    </citation>
    <scope>NUCLEOTIDE SEQUENCE [LARGE SCALE GENOMIC DNA]</scope>
    <source>
        <strain evidence="5 6">DSM 6462</strain>
    </source>
</reference>
<dbReference type="GO" id="GO:0006574">
    <property type="term" value="P:L-valine catabolic process"/>
    <property type="evidence" value="ECO:0007669"/>
    <property type="project" value="TreeGrafter"/>
</dbReference>
<accession>A0A2V3U7S6</accession>
<dbReference type="EMBL" id="QJJK01000005">
    <property type="protein sequence ID" value="PXW58846.1"/>
    <property type="molecule type" value="Genomic_DNA"/>
</dbReference>
<evidence type="ECO:0000256" key="1">
    <source>
        <dbReference type="ARBA" id="ARBA00001709"/>
    </source>
</evidence>
<dbReference type="PANTHER" id="PTHR43176:SF3">
    <property type="entry name" value="3-HYDROXYISOBUTYRYL-COA HYDROLASE, MITOCHONDRIAL"/>
    <property type="match status" value="1"/>
</dbReference>
<dbReference type="Pfam" id="PF16113">
    <property type="entry name" value="ECH_2"/>
    <property type="match status" value="1"/>
</dbReference>
<keyword evidence="3" id="KW-0378">Hydrolase</keyword>
<dbReference type="InterPro" id="IPR032259">
    <property type="entry name" value="HIBYL-CoA-H"/>
</dbReference>
<name>A0A2V3U7S6_9HYPH</name>
<evidence type="ECO:0000313" key="5">
    <source>
        <dbReference type="EMBL" id="PXW58846.1"/>
    </source>
</evidence>
<keyword evidence="6" id="KW-1185">Reference proteome</keyword>
<comment type="caution">
    <text evidence="5">The sequence shown here is derived from an EMBL/GenBank/DDBJ whole genome shotgun (WGS) entry which is preliminary data.</text>
</comment>
<protein>
    <recommendedName>
        <fullName evidence="2">3-hydroxyisobutyryl-CoA hydrolase</fullName>
        <ecNumber evidence="2">3.1.2.4</ecNumber>
    </recommendedName>
</protein>
<dbReference type="RefSeq" id="WP_245449694.1">
    <property type="nucleotide sequence ID" value="NZ_JAHBRY010000001.1"/>
</dbReference>
<dbReference type="GO" id="GO:0005829">
    <property type="term" value="C:cytosol"/>
    <property type="evidence" value="ECO:0007669"/>
    <property type="project" value="TreeGrafter"/>
</dbReference>
<dbReference type="GO" id="GO:0003860">
    <property type="term" value="F:3-hydroxyisobutyryl-CoA hydrolase activity"/>
    <property type="evidence" value="ECO:0007669"/>
    <property type="project" value="UniProtKB-EC"/>
</dbReference>
<evidence type="ECO:0000259" key="4">
    <source>
        <dbReference type="Pfam" id="PF16113"/>
    </source>
</evidence>
<feature type="domain" description="Enoyl-CoA hydratase/isomerase" evidence="4">
    <location>
        <begin position="29"/>
        <end position="353"/>
    </location>
</feature>
<dbReference type="CDD" id="cd06558">
    <property type="entry name" value="crotonase-like"/>
    <property type="match status" value="1"/>
</dbReference>
<dbReference type="Proteomes" id="UP000248021">
    <property type="component" value="Unassembled WGS sequence"/>
</dbReference>
<dbReference type="Gene3D" id="3.90.226.10">
    <property type="entry name" value="2-enoyl-CoA Hydratase, Chain A, domain 1"/>
    <property type="match status" value="1"/>
</dbReference>
<evidence type="ECO:0000256" key="3">
    <source>
        <dbReference type="ARBA" id="ARBA00022801"/>
    </source>
</evidence>
<dbReference type="InterPro" id="IPR029045">
    <property type="entry name" value="ClpP/crotonase-like_dom_sf"/>
</dbReference>
<dbReference type="NCBIfam" id="NF004127">
    <property type="entry name" value="PRK05617.1"/>
    <property type="match status" value="1"/>
</dbReference>
<evidence type="ECO:0000313" key="6">
    <source>
        <dbReference type="Proteomes" id="UP000248021"/>
    </source>
</evidence>